<keyword evidence="1" id="KW-0812">Transmembrane</keyword>
<evidence type="ECO:0000313" key="3">
    <source>
        <dbReference type="Proteomes" id="UP000220102"/>
    </source>
</evidence>
<keyword evidence="1" id="KW-1133">Transmembrane helix</keyword>
<keyword evidence="3" id="KW-1185">Reference proteome</keyword>
<feature type="transmembrane region" description="Helical" evidence="1">
    <location>
        <begin position="130"/>
        <end position="153"/>
    </location>
</feature>
<feature type="transmembrane region" description="Helical" evidence="1">
    <location>
        <begin position="14"/>
        <end position="32"/>
    </location>
</feature>
<proteinExistence type="predicted"/>
<keyword evidence="1" id="KW-0472">Membrane</keyword>
<sequence length="165" mass="17344">MACPSYAHSSRVDLYSTVRFALSLLVGGLIFLPGESYAQSERAEEQPAAVCIVNPLPPSPAFSGTSRSTAQQTWVCDPHSDLYTASVSSAPFGEQRIDGVAYTMVGLLGISGSVMLIVGGIFALRSNSPIDAIGVPMIVAGTFAGGAGIWSFVKGMRILFTHDQK</sequence>
<name>A0A2A8CUA9_9BACT</name>
<organism evidence="2 3">
    <name type="scientific">Longibacter salinarum</name>
    <dbReference type="NCBI Taxonomy" id="1850348"/>
    <lineage>
        <taxon>Bacteria</taxon>
        <taxon>Pseudomonadati</taxon>
        <taxon>Rhodothermota</taxon>
        <taxon>Rhodothermia</taxon>
        <taxon>Rhodothermales</taxon>
        <taxon>Salisaetaceae</taxon>
        <taxon>Longibacter</taxon>
    </lineage>
</organism>
<evidence type="ECO:0000256" key="1">
    <source>
        <dbReference type="SAM" id="Phobius"/>
    </source>
</evidence>
<dbReference type="Proteomes" id="UP000220102">
    <property type="component" value="Unassembled WGS sequence"/>
</dbReference>
<evidence type="ECO:0000313" key="2">
    <source>
        <dbReference type="EMBL" id="PEN11340.1"/>
    </source>
</evidence>
<dbReference type="EMBL" id="PDEQ01000010">
    <property type="protein sequence ID" value="PEN11340.1"/>
    <property type="molecule type" value="Genomic_DNA"/>
</dbReference>
<dbReference type="AlphaFoldDB" id="A0A2A8CUA9"/>
<protein>
    <submittedName>
        <fullName evidence="2">Uncharacterized protein</fullName>
    </submittedName>
</protein>
<reference evidence="2 3" key="1">
    <citation type="submission" date="2017-10" db="EMBL/GenBank/DDBJ databases">
        <title>Draft genome of Longibacter Salinarum.</title>
        <authorList>
            <person name="Goh K.M."/>
            <person name="Shamsir M.S."/>
            <person name="Lim S.W."/>
        </authorList>
    </citation>
    <scope>NUCLEOTIDE SEQUENCE [LARGE SCALE GENOMIC DNA]</scope>
    <source>
        <strain evidence="2 3">KCTC 52045</strain>
    </source>
</reference>
<accession>A0A2A8CUA9</accession>
<comment type="caution">
    <text evidence="2">The sequence shown here is derived from an EMBL/GenBank/DDBJ whole genome shotgun (WGS) entry which is preliminary data.</text>
</comment>
<dbReference type="RefSeq" id="WP_098078540.1">
    <property type="nucleotide sequence ID" value="NZ_PDEQ01000010.1"/>
</dbReference>
<feature type="transmembrane region" description="Helical" evidence="1">
    <location>
        <begin position="100"/>
        <end position="124"/>
    </location>
</feature>
<gene>
    <name evidence="2" type="ORF">CRI94_16275</name>
</gene>